<keyword evidence="2" id="KW-1185">Reference proteome</keyword>
<evidence type="ECO:0000313" key="2">
    <source>
        <dbReference type="Proteomes" id="UP001230649"/>
    </source>
</evidence>
<organism evidence="1 2">
    <name type="scientific">Naganishia adeliensis</name>
    <dbReference type="NCBI Taxonomy" id="92952"/>
    <lineage>
        <taxon>Eukaryota</taxon>
        <taxon>Fungi</taxon>
        <taxon>Dikarya</taxon>
        <taxon>Basidiomycota</taxon>
        <taxon>Agaricomycotina</taxon>
        <taxon>Tremellomycetes</taxon>
        <taxon>Filobasidiales</taxon>
        <taxon>Filobasidiaceae</taxon>
        <taxon>Naganishia</taxon>
    </lineage>
</organism>
<protein>
    <submittedName>
        <fullName evidence="1">Uncharacterized protein</fullName>
    </submittedName>
</protein>
<proteinExistence type="predicted"/>
<name>A0ACC2UXN4_9TREE</name>
<sequence>MSSSGSTTFRPPYHLHPPMTPMHGGDLEWDGRQGTLTKYKLHILEELPKLMSQIFALVKPMRARATTGQADDSLALQEDQEALKGPYIQATKLVIALAANHTWINSENVRPKERNVSFKVHQARLLNELKEEFEDHRSLLGLPCSWDELLHSQELKEWQSDAWKLAIEMWAQDRLGLEVSEVRNISISEAKDNGTLTLTRTTADCRAILRDDDSGLETQSELQVTTDGRITWLNTREDWTMRFQGSKDKPTPNPVSLHGSLQSYLDLEASEWIPVDVLSQESPSAETAKGKGKGPE</sequence>
<dbReference type="Proteomes" id="UP001230649">
    <property type="component" value="Unassembled WGS sequence"/>
</dbReference>
<gene>
    <name evidence="1" type="ORF">QFC20_007624</name>
</gene>
<evidence type="ECO:0000313" key="1">
    <source>
        <dbReference type="EMBL" id="KAJ9091484.1"/>
    </source>
</evidence>
<comment type="caution">
    <text evidence="1">The sequence shown here is derived from an EMBL/GenBank/DDBJ whole genome shotgun (WGS) entry which is preliminary data.</text>
</comment>
<dbReference type="EMBL" id="JASBWS010000200">
    <property type="protein sequence ID" value="KAJ9091484.1"/>
    <property type="molecule type" value="Genomic_DNA"/>
</dbReference>
<accession>A0ACC2UXN4</accession>
<reference evidence="1" key="1">
    <citation type="submission" date="2023-04" db="EMBL/GenBank/DDBJ databases">
        <title>Draft Genome sequencing of Naganishia species isolated from polar environments using Oxford Nanopore Technology.</title>
        <authorList>
            <person name="Leo P."/>
            <person name="Venkateswaran K."/>
        </authorList>
    </citation>
    <scope>NUCLEOTIDE SEQUENCE</scope>
    <source>
        <strain evidence="1">MNA-CCFEE 5262</strain>
    </source>
</reference>